<feature type="domain" description="Fungal lipase-type" evidence="2">
    <location>
        <begin position="391"/>
        <end position="504"/>
    </location>
</feature>
<dbReference type="SUPFAM" id="SSF53474">
    <property type="entry name" value="alpha/beta-Hydrolases"/>
    <property type="match status" value="1"/>
</dbReference>
<dbReference type="InterPro" id="IPR002921">
    <property type="entry name" value="Fungal_lipase-type"/>
</dbReference>
<proteinExistence type="predicted"/>
<evidence type="ECO:0000313" key="4">
    <source>
        <dbReference type="Proteomes" id="UP000092600"/>
    </source>
</evidence>
<feature type="region of interest" description="Disordered" evidence="1">
    <location>
        <begin position="140"/>
        <end position="163"/>
    </location>
</feature>
<feature type="compositionally biased region" description="Acidic residues" evidence="1">
    <location>
        <begin position="100"/>
        <end position="117"/>
    </location>
</feature>
<feature type="compositionally biased region" description="Acidic residues" evidence="1">
    <location>
        <begin position="145"/>
        <end position="163"/>
    </location>
</feature>
<dbReference type="InterPro" id="IPR029058">
    <property type="entry name" value="AB_hydrolase_fold"/>
</dbReference>
<sequence>MAVSVPGASAAPAIAAAAAMASSPRIVGVPATKEFGGIRRSWSEPQLRCSVIVPRAAALKKSRSMGVFPFSISGSILPGSIRSFLFDSDDARGEMRLVDAEEGDEEAGSEEEEEADEKAERANWVERLLEVRTRWRDRKQREEDNANYDEEEEDEDEEEDEADYYCGVSYDTEDEEEEGESKVSDRIAEWDRDSFSKLLVRVPWSDAMLFSQLAHLSNLAYVIPEIKAAELRKWYDLLFVTSSLEKKAEAAAVVAKLELDSTRPSAGPARSDSGAAEPKRPVRPAVAYDIAASAASYVHSRAKGLLSLGARPEGVEEDEDDDDDDVASCSAAPYKSEVAAYVAASTMTSVVAAEEAARREAAKDLRSLHSSPCEWFVCDEPATHTRCFVIQNTGVPVHRGIYEAAKGIYDQLLPEIEAHLKAHGDRAMLRFTGHSLGGSLAVLVSLMLLARGAVGPGALHPVVTFGTPSVFCGGQRVLERLGVGEGHVRAVMIHRDIVPRAFSCSYPGHVALVLKRLNGAFRSHPCLNNEKVLYSPLGRTYILQPDERSSPPHPFLPDGAALYALKPAGGAERGSSSATAIALRAFLNTPHPLETLSDPKAYGSEGAILRDHDSSNYAKAISALLKQHTRSVVRRSRAQRLHHWWPLLTRRACPGSNAPALETRRLVAEELVTGA</sequence>
<protein>
    <recommendedName>
        <fullName evidence="2">Fungal lipase-type domain-containing protein</fullName>
    </recommendedName>
</protein>
<dbReference type="AlphaFoldDB" id="A0A199W9L8"/>
<organism evidence="3 4">
    <name type="scientific">Ananas comosus</name>
    <name type="common">Pineapple</name>
    <name type="synonym">Ananas ananas</name>
    <dbReference type="NCBI Taxonomy" id="4615"/>
    <lineage>
        <taxon>Eukaryota</taxon>
        <taxon>Viridiplantae</taxon>
        <taxon>Streptophyta</taxon>
        <taxon>Embryophyta</taxon>
        <taxon>Tracheophyta</taxon>
        <taxon>Spermatophyta</taxon>
        <taxon>Magnoliopsida</taxon>
        <taxon>Liliopsida</taxon>
        <taxon>Poales</taxon>
        <taxon>Bromeliaceae</taxon>
        <taxon>Bromelioideae</taxon>
        <taxon>Ananas</taxon>
    </lineage>
</organism>
<dbReference type="Gene3D" id="3.40.50.1820">
    <property type="entry name" value="alpha/beta hydrolase"/>
    <property type="match status" value="1"/>
</dbReference>
<name>A0A199W9L8_ANACO</name>
<comment type="caution">
    <text evidence="3">The sequence shown here is derived from an EMBL/GenBank/DDBJ whole genome shotgun (WGS) entry which is preliminary data.</text>
</comment>
<reference evidence="3 4" key="1">
    <citation type="journal article" date="2016" name="DNA Res.">
        <title>The draft genome of MD-2 pineapple using hybrid error correction of long reads.</title>
        <authorList>
            <person name="Redwan R.M."/>
            <person name="Saidin A."/>
            <person name="Kumar S.V."/>
        </authorList>
    </citation>
    <scope>NUCLEOTIDE SEQUENCE [LARGE SCALE GENOMIC DNA]</scope>
    <source>
        <strain evidence="4">cv. MD2</strain>
        <tissue evidence="3">Leaf</tissue>
    </source>
</reference>
<dbReference type="InterPro" id="IPR043367">
    <property type="entry name" value="PLIP1/2/3"/>
</dbReference>
<feature type="region of interest" description="Disordered" evidence="1">
    <location>
        <begin position="99"/>
        <end position="120"/>
    </location>
</feature>
<dbReference type="PANTHER" id="PTHR46483:SF1">
    <property type="entry name" value="PHOSPHOLIPASE A1 PLIP1, CHLOROPLASTIC"/>
    <property type="match status" value="1"/>
</dbReference>
<dbReference type="GO" id="GO:0006629">
    <property type="term" value="P:lipid metabolic process"/>
    <property type="evidence" value="ECO:0007669"/>
    <property type="project" value="InterPro"/>
</dbReference>
<dbReference type="Pfam" id="PF01764">
    <property type="entry name" value="Lipase_3"/>
    <property type="match status" value="1"/>
</dbReference>
<gene>
    <name evidence="3" type="ORF">ACMD2_07636</name>
</gene>
<dbReference type="CDD" id="cd00519">
    <property type="entry name" value="Lipase_3"/>
    <property type="match status" value="1"/>
</dbReference>
<dbReference type="EMBL" id="LSRQ01000077">
    <property type="protein sequence ID" value="OAY85595.1"/>
    <property type="molecule type" value="Genomic_DNA"/>
</dbReference>
<dbReference type="GO" id="GO:0008970">
    <property type="term" value="F:phospholipase A1 activity"/>
    <property type="evidence" value="ECO:0007669"/>
    <property type="project" value="InterPro"/>
</dbReference>
<evidence type="ECO:0000313" key="3">
    <source>
        <dbReference type="EMBL" id="OAY85595.1"/>
    </source>
</evidence>
<dbReference type="STRING" id="4615.A0A199W9L8"/>
<evidence type="ECO:0000259" key="2">
    <source>
        <dbReference type="Pfam" id="PF01764"/>
    </source>
</evidence>
<dbReference type="Proteomes" id="UP000092600">
    <property type="component" value="Unassembled WGS sequence"/>
</dbReference>
<dbReference type="PANTHER" id="PTHR46483">
    <property type="entry name" value="PHOSPHOLIPASE A1 PLIP2, CHLOROPLASTIC"/>
    <property type="match status" value="1"/>
</dbReference>
<evidence type="ECO:0000256" key="1">
    <source>
        <dbReference type="SAM" id="MobiDB-lite"/>
    </source>
</evidence>
<accession>A0A199W9L8</accession>